<keyword evidence="3" id="KW-1185">Reference proteome</keyword>
<dbReference type="EMBL" id="KN833881">
    <property type="protein sequence ID" value="KIK15656.1"/>
    <property type="molecule type" value="Genomic_DNA"/>
</dbReference>
<evidence type="ECO:0000313" key="2">
    <source>
        <dbReference type="EMBL" id="KIK15656.1"/>
    </source>
</evidence>
<gene>
    <name evidence="2" type="ORF">PISMIDRAFT_16353</name>
</gene>
<dbReference type="STRING" id="765257.A0A0C9YG97"/>
<proteinExistence type="predicted"/>
<feature type="region of interest" description="Disordered" evidence="1">
    <location>
        <begin position="115"/>
        <end position="175"/>
    </location>
</feature>
<dbReference type="AlphaFoldDB" id="A0A0C9YG97"/>
<reference evidence="3" key="2">
    <citation type="submission" date="2015-01" db="EMBL/GenBank/DDBJ databases">
        <title>Evolutionary Origins and Diversification of the Mycorrhizal Mutualists.</title>
        <authorList>
            <consortium name="DOE Joint Genome Institute"/>
            <consortium name="Mycorrhizal Genomics Consortium"/>
            <person name="Kohler A."/>
            <person name="Kuo A."/>
            <person name="Nagy L.G."/>
            <person name="Floudas D."/>
            <person name="Copeland A."/>
            <person name="Barry K.W."/>
            <person name="Cichocki N."/>
            <person name="Veneault-Fourrey C."/>
            <person name="LaButti K."/>
            <person name="Lindquist E.A."/>
            <person name="Lipzen A."/>
            <person name="Lundell T."/>
            <person name="Morin E."/>
            <person name="Murat C."/>
            <person name="Riley R."/>
            <person name="Ohm R."/>
            <person name="Sun H."/>
            <person name="Tunlid A."/>
            <person name="Henrissat B."/>
            <person name="Grigoriev I.V."/>
            <person name="Hibbett D.S."/>
            <person name="Martin F."/>
        </authorList>
    </citation>
    <scope>NUCLEOTIDE SEQUENCE [LARGE SCALE GENOMIC DNA]</scope>
    <source>
        <strain evidence="3">441</strain>
    </source>
</reference>
<evidence type="ECO:0000256" key="1">
    <source>
        <dbReference type="SAM" id="MobiDB-lite"/>
    </source>
</evidence>
<dbReference type="Proteomes" id="UP000054018">
    <property type="component" value="Unassembled WGS sequence"/>
</dbReference>
<evidence type="ECO:0000313" key="3">
    <source>
        <dbReference type="Proteomes" id="UP000054018"/>
    </source>
</evidence>
<protein>
    <submittedName>
        <fullName evidence="2">Uncharacterized protein</fullName>
    </submittedName>
</protein>
<feature type="compositionally biased region" description="Polar residues" evidence="1">
    <location>
        <begin position="131"/>
        <end position="160"/>
    </location>
</feature>
<reference evidence="2 3" key="1">
    <citation type="submission" date="2014-04" db="EMBL/GenBank/DDBJ databases">
        <authorList>
            <consortium name="DOE Joint Genome Institute"/>
            <person name="Kuo A."/>
            <person name="Kohler A."/>
            <person name="Costa M.D."/>
            <person name="Nagy L.G."/>
            <person name="Floudas D."/>
            <person name="Copeland A."/>
            <person name="Barry K.W."/>
            <person name="Cichocki N."/>
            <person name="Veneault-Fourrey C."/>
            <person name="LaButti K."/>
            <person name="Lindquist E.A."/>
            <person name="Lipzen A."/>
            <person name="Lundell T."/>
            <person name="Morin E."/>
            <person name="Murat C."/>
            <person name="Sun H."/>
            <person name="Tunlid A."/>
            <person name="Henrissat B."/>
            <person name="Grigoriev I.V."/>
            <person name="Hibbett D.S."/>
            <person name="Martin F."/>
            <person name="Nordberg H.P."/>
            <person name="Cantor M.N."/>
            <person name="Hua S.X."/>
        </authorList>
    </citation>
    <scope>NUCLEOTIDE SEQUENCE [LARGE SCALE GENOMIC DNA]</scope>
    <source>
        <strain evidence="2 3">441</strain>
    </source>
</reference>
<accession>A0A0C9YG97</accession>
<dbReference type="HOGENOM" id="CLU_035160_1_0_1"/>
<sequence>MPGTQSVPSHPWASDGEYNFSGLSATMECGSILQPNGDVGDASPATPVVPSFHTPGMVPPLCPVVPSTLINRLNPDNTICNFLNANMSDPWISSFSPHQPTVNWAPPPSLSSTVPVPSLFSTGDHDRLRSESQVSSGSPHLPSTTQQASSNAESVSKRNGSGSGATGSFIENVEDRDHPGVLTEGTCNVSTWAMRNPGARIIQPHCSRQISEVQRASWAITCEHRAMKKALLDKAMQEYLAQQTTKMEEIAFKHNVMVEYLKGLVGGETHYHSSQKVQQHNALLHAKALEVNADCPCRTKYSLKEIQQMVKDDECLQNLSQEEMDQYVSMLEEHRDTKTHGVRANNVAAAQDVLVTTDKIAKELNGLCNCTGIYATLLVMCGHINDSIQSTWTMTDNLVEFWEDIFGHQIADVACQYEQWACTQNQNLVERDSLGSLHKQITKAVSSGLEKIMHKKNIVMNYHNYEMAIIEMYGV</sequence>
<organism evidence="2 3">
    <name type="scientific">Pisolithus microcarpus 441</name>
    <dbReference type="NCBI Taxonomy" id="765257"/>
    <lineage>
        <taxon>Eukaryota</taxon>
        <taxon>Fungi</taxon>
        <taxon>Dikarya</taxon>
        <taxon>Basidiomycota</taxon>
        <taxon>Agaricomycotina</taxon>
        <taxon>Agaricomycetes</taxon>
        <taxon>Agaricomycetidae</taxon>
        <taxon>Boletales</taxon>
        <taxon>Sclerodermatineae</taxon>
        <taxon>Pisolithaceae</taxon>
        <taxon>Pisolithus</taxon>
    </lineage>
</organism>
<dbReference type="OrthoDB" id="3223825at2759"/>
<name>A0A0C9YG97_9AGAM</name>